<dbReference type="Pfam" id="PF01609">
    <property type="entry name" value="DDE_Tnp_1"/>
    <property type="match status" value="1"/>
</dbReference>
<dbReference type="GO" id="GO:0004803">
    <property type="term" value="F:transposase activity"/>
    <property type="evidence" value="ECO:0007669"/>
    <property type="project" value="InterPro"/>
</dbReference>
<dbReference type="AlphaFoldDB" id="A0A1G6YQ08"/>
<dbReference type="RefSeq" id="WP_149782691.1">
    <property type="nucleotide sequence ID" value="NZ_FMZP01000071.1"/>
</dbReference>
<evidence type="ECO:0000313" key="3">
    <source>
        <dbReference type="Proteomes" id="UP000324021"/>
    </source>
</evidence>
<accession>A0A1G6YQ08</accession>
<name>A0A1G6YQ08_9EURY</name>
<gene>
    <name evidence="2" type="ORF">SAMN05192552_10711</name>
</gene>
<feature type="domain" description="Transposase IS4-like" evidence="1">
    <location>
        <begin position="11"/>
        <end position="63"/>
    </location>
</feature>
<evidence type="ECO:0000313" key="2">
    <source>
        <dbReference type="EMBL" id="SDD92113.1"/>
    </source>
</evidence>
<proteinExistence type="predicted"/>
<reference evidence="2 3" key="1">
    <citation type="submission" date="2016-10" db="EMBL/GenBank/DDBJ databases">
        <authorList>
            <person name="Varghese N."/>
            <person name="Submissions S."/>
        </authorList>
    </citation>
    <scope>NUCLEOTIDE SEQUENCE [LARGE SCALE GENOMIC DNA]</scope>
    <source>
        <strain evidence="2 3">CDM_1</strain>
    </source>
</reference>
<protein>
    <submittedName>
        <fullName evidence="2">Transposase DDE domain-containing protein</fullName>
    </submittedName>
</protein>
<dbReference type="EMBL" id="FMZP01000071">
    <property type="protein sequence ID" value="SDD92113.1"/>
    <property type="molecule type" value="Genomic_DNA"/>
</dbReference>
<dbReference type="InterPro" id="IPR002559">
    <property type="entry name" value="Transposase_11"/>
</dbReference>
<dbReference type="Proteomes" id="UP000324021">
    <property type="component" value="Unassembled WGS sequence"/>
</dbReference>
<feature type="non-terminal residue" evidence="2">
    <location>
        <position position="1"/>
    </location>
</feature>
<dbReference type="GO" id="GO:0006313">
    <property type="term" value="P:DNA transposition"/>
    <property type="evidence" value="ECO:0007669"/>
    <property type="project" value="InterPro"/>
</dbReference>
<dbReference type="GO" id="GO:0003677">
    <property type="term" value="F:DNA binding"/>
    <property type="evidence" value="ECO:0007669"/>
    <property type="project" value="InterPro"/>
</dbReference>
<organism evidence="2 3">
    <name type="scientific">Natrinema hispanicum</name>
    <dbReference type="NCBI Taxonomy" id="392421"/>
    <lineage>
        <taxon>Archaea</taxon>
        <taxon>Methanobacteriati</taxon>
        <taxon>Methanobacteriota</taxon>
        <taxon>Stenosarchaea group</taxon>
        <taxon>Halobacteria</taxon>
        <taxon>Halobacteriales</taxon>
        <taxon>Natrialbaceae</taxon>
        <taxon>Natrinema</taxon>
    </lineage>
</organism>
<evidence type="ECO:0000259" key="1">
    <source>
        <dbReference type="Pfam" id="PF01609"/>
    </source>
</evidence>
<sequence length="85" mass="9780">RVEDRIEKHSEDVQLKQSILEETYNNRTGVERTNDAVKDCGLGHVRARGRVHARTEVFVALCLRIVIAITNYERGHDPGREKLKL</sequence>